<evidence type="ECO:0000313" key="2">
    <source>
        <dbReference type="EMBL" id="KAJ8797870.1"/>
    </source>
</evidence>
<proteinExistence type="predicted"/>
<dbReference type="AlphaFoldDB" id="A0AB34I4L9"/>
<keyword evidence="3" id="KW-1185">Reference proteome</keyword>
<accession>A0AB34I4L9</accession>
<name>A0AB34I4L9_ESCRO</name>
<feature type="region of interest" description="Disordered" evidence="1">
    <location>
        <begin position="1"/>
        <end position="150"/>
    </location>
</feature>
<feature type="compositionally biased region" description="Polar residues" evidence="1">
    <location>
        <begin position="9"/>
        <end position="18"/>
    </location>
</feature>
<protein>
    <submittedName>
        <fullName evidence="2">Uncharacterized protein</fullName>
    </submittedName>
</protein>
<feature type="compositionally biased region" description="Basic residues" evidence="1">
    <location>
        <begin position="65"/>
        <end position="83"/>
    </location>
</feature>
<comment type="caution">
    <text evidence="2">The sequence shown here is derived from an EMBL/GenBank/DDBJ whole genome shotgun (WGS) entry which is preliminary data.</text>
</comment>
<dbReference type="Proteomes" id="UP001159641">
    <property type="component" value="Unassembled WGS sequence"/>
</dbReference>
<feature type="compositionally biased region" description="Polar residues" evidence="1">
    <location>
        <begin position="103"/>
        <end position="123"/>
    </location>
</feature>
<organism evidence="2 3">
    <name type="scientific">Eschrichtius robustus</name>
    <name type="common">California gray whale</name>
    <name type="synonym">Eschrichtius gibbosus</name>
    <dbReference type="NCBI Taxonomy" id="9764"/>
    <lineage>
        <taxon>Eukaryota</taxon>
        <taxon>Metazoa</taxon>
        <taxon>Chordata</taxon>
        <taxon>Craniata</taxon>
        <taxon>Vertebrata</taxon>
        <taxon>Euteleostomi</taxon>
        <taxon>Mammalia</taxon>
        <taxon>Eutheria</taxon>
        <taxon>Laurasiatheria</taxon>
        <taxon>Artiodactyla</taxon>
        <taxon>Whippomorpha</taxon>
        <taxon>Cetacea</taxon>
        <taxon>Mysticeti</taxon>
        <taxon>Eschrichtiidae</taxon>
        <taxon>Eschrichtius</taxon>
    </lineage>
</organism>
<sequence length="150" mass="16132">MPAALTAMTEFSQAQAVTAQLPFGPEDDSSRRSPSSSRGTGRNAPEELDEETPISSHYFANKTKNERKRKRMPASQRSKRRKTGFGGSKTKGGSSTCRRIPSKTKSSSIFGPSSALHGSQAASGVSRKLGIMAPPKPVNRPFLKPSYAFS</sequence>
<dbReference type="EMBL" id="JAIQCJ010000154">
    <property type="protein sequence ID" value="KAJ8797870.1"/>
    <property type="molecule type" value="Genomic_DNA"/>
</dbReference>
<reference evidence="2 3" key="1">
    <citation type="submission" date="2022-11" db="EMBL/GenBank/DDBJ databases">
        <title>Whole genome sequence of Eschrichtius robustus ER-17-0199.</title>
        <authorList>
            <person name="Bruniche-Olsen A."/>
            <person name="Black A.N."/>
            <person name="Fields C.J."/>
            <person name="Walden K."/>
            <person name="Dewoody J.A."/>
        </authorList>
    </citation>
    <scope>NUCLEOTIDE SEQUENCE [LARGE SCALE GENOMIC DNA]</scope>
    <source>
        <strain evidence="2">ER-17-0199</strain>
        <tissue evidence="2">Blubber</tissue>
    </source>
</reference>
<gene>
    <name evidence="2" type="ORF">J1605_017072</name>
</gene>
<evidence type="ECO:0000256" key="1">
    <source>
        <dbReference type="SAM" id="MobiDB-lite"/>
    </source>
</evidence>
<evidence type="ECO:0000313" key="3">
    <source>
        <dbReference type="Proteomes" id="UP001159641"/>
    </source>
</evidence>